<comment type="caution">
    <text evidence="1">The sequence shown here is derived from an EMBL/GenBank/DDBJ whole genome shotgun (WGS) entry which is preliminary data.</text>
</comment>
<keyword evidence="2" id="KW-1185">Reference proteome</keyword>
<sequence length="126" mass="15080">MDYELKNKLVKIISKNILTPVIYMIENDNLLDFICFCDRNIKMQEIYNVEQQIKEVTNKNVEIIDIREFGESERIEVINQATLIYSEHPLIEKIFAQSMMEDFKIAMDERKDVQQRYKECGTCYLQ</sequence>
<organism evidence="1 2">
    <name type="scientific">Hominilimicola fabiformis</name>
    <dbReference type="NCBI Taxonomy" id="2885356"/>
    <lineage>
        <taxon>Bacteria</taxon>
        <taxon>Bacillati</taxon>
        <taxon>Bacillota</taxon>
        <taxon>Clostridia</taxon>
        <taxon>Eubacteriales</taxon>
        <taxon>Oscillospiraceae</taxon>
        <taxon>Hominilimicola</taxon>
    </lineage>
</organism>
<proteinExistence type="predicted"/>
<reference evidence="1 2" key="1">
    <citation type="submission" date="2021-10" db="EMBL/GenBank/DDBJ databases">
        <title>Anaerobic single-cell dispensing facilitates the cultivation of human gut bacteria.</title>
        <authorList>
            <person name="Afrizal A."/>
        </authorList>
    </citation>
    <scope>NUCLEOTIDE SEQUENCE [LARGE SCALE GENOMIC DNA]</scope>
    <source>
        <strain evidence="1 2">CLA-AA-H232</strain>
    </source>
</reference>
<accession>A0AAE3J929</accession>
<protein>
    <submittedName>
        <fullName evidence="1">Uncharacterized protein</fullName>
    </submittedName>
</protein>
<dbReference type="RefSeq" id="WP_022229052.1">
    <property type="nucleotide sequence ID" value="NZ_JAJEQM010000007.1"/>
</dbReference>
<dbReference type="Proteomes" id="UP001198242">
    <property type="component" value="Unassembled WGS sequence"/>
</dbReference>
<dbReference type="AlphaFoldDB" id="A0AAE3J929"/>
<gene>
    <name evidence="1" type="ORF">LKE05_06600</name>
</gene>
<name>A0AAE3J929_9FIRM</name>
<evidence type="ECO:0000313" key="1">
    <source>
        <dbReference type="EMBL" id="MCC2210458.1"/>
    </source>
</evidence>
<dbReference type="EMBL" id="JAJEQM010000007">
    <property type="protein sequence ID" value="MCC2210458.1"/>
    <property type="molecule type" value="Genomic_DNA"/>
</dbReference>
<evidence type="ECO:0000313" key="2">
    <source>
        <dbReference type="Proteomes" id="UP001198242"/>
    </source>
</evidence>